<dbReference type="EMBL" id="JACHXJ010000003">
    <property type="protein sequence ID" value="MBB3129486.1"/>
    <property type="molecule type" value="Genomic_DNA"/>
</dbReference>
<gene>
    <name evidence="1" type="ORF">FHS19_004161</name>
</gene>
<evidence type="ECO:0000313" key="2">
    <source>
        <dbReference type="Proteomes" id="UP000517523"/>
    </source>
</evidence>
<name>A0A839TRN5_9BACL</name>
<dbReference type="RefSeq" id="WP_183583649.1">
    <property type="nucleotide sequence ID" value="NZ_JACHXJ010000003.1"/>
</dbReference>
<comment type="caution">
    <text evidence="1">The sequence shown here is derived from an EMBL/GenBank/DDBJ whole genome shotgun (WGS) entry which is preliminary data.</text>
</comment>
<sequence>MAKFIKIEGIVEIRDDENNDIFIDEFLEFIERHQWYFGGGSREVDESGEDL</sequence>
<reference evidence="1 2" key="1">
    <citation type="submission" date="2020-08" db="EMBL/GenBank/DDBJ databases">
        <title>Genomic Encyclopedia of Type Strains, Phase III (KMG-III): the genomes of soil and plant-associated and newly described type strains.</title>
        <authorList>
            <person name="Whitman W."/>
        </authorList>
    </citation>
    <scope>NUCLEOTIDE SEQUENCE [LARGE SCALE GENOMIC DNA]</scope>
    <source>
        <strain evidence="1 2">CECT 5831</strain>
    </source>
</reference>
<proteinExistence type="predicted"/>
<dbReference type="Proteomes" id="UP000517523">
    <property type="component" value="Unassembled WGS sequence"/>
</dbReference>
<organism evidence="1 2">
    <name type="scientific">Paenibacillus rhizosphaerae</name>
    <dbReference type="NCBI Taxonomy" id="297318"/>
    <lineage>
        <taxon>Bacteria</taxon>
        <taxon>Bacillati</taxon>
        <taxon>Bacillota</taxon>
        <taxon>Bacilli</taxon>
        <taxon>Bacillales</taxon>
        <taxon>Paenibacillaceae</taxon>
        <taxon>Paenibacillus</taxon>
    </lineage>
</organism>
<accession>A0A839TRN5</accession>
<evidence type="ECO:0000313" key="1">
    <source>
        <dbReference type="EMBL" id="MBB3129486.1"/>
    </source>
</evidence>
<protein>
    <submittedName>
        <fullName evidence="1">Uncharacterized protein</fullName>
    </submittedName>
</protein>
<dbReference type="AlphaFoldDB" id="A0A839TRN5"/>